<dbReference type="Proteomes" id="UP001447516">
    <property type="component" value="Unassembled WGS sequence"/>
</dbReference>
<reference evidence="2 3" key="1">
    <citation type="submission" date="2024-05" db="EMBL/GenBank/DDBJ databases">
        <title>Microbispora sp.ZYX-F-249.</title>
        <authorList>
            <person name="Xie H."/>
        </authorList>
    </citation>
    <scope>NUCLEOTIDE SEQUENCE [LARGE SCALE GENOMIC DNA]</scope>
    <source>
        <strain evidence="2 3">ZYX-F-249</strain>
    </source>
</reference>
<protein>
    <submittedName>
        <fullName evidence="2">NAD(P)H-binding protein</fullName>
    </submittedName>
</protein>
<evidence type="ECO:0000313" key="3">
    <source>
        <dbReference type="Proteomes" id="UP001447516"/>
    </source>
</evidence>
<proteinExistence type="predicted"/>
<organism evidence="2 3">
    <name type="scientific">Microbispora maris</name>
    <dbReference type="NCBI Taxonomy" id="3144104"/>
    <lineage>
        <taxon>Bacteria</taxon>
        <taxon>Bacillati</taxon>
        <taxon>Actinomycetota</taxon>
        <taxon>Actinomycetes</taxon>
        <taxon>Streptosporangiales</taxon>
        <taxon>Streptosporangiaceae</taxon>
        <taxon>Microbispora</taxon>
    </lineage>
</organism>
<dbReference type="InterPro" id="IPR051606">
    <property type="entry name" value="Polyketide_Oxido-like"/>
</dbReference>
<dbReference type="InterPro" id="IPR016040">
    <property type="entry name" value="NAD(P)-bd_dom"/>
</dbReference>
<evidence type="ECO:0000259" key="1">
    <source>
        <dbReference type="Pfam" id="PF13460"/>
    </source>
</evidence>
<gene>
    <name evidence="2" type="ORF">AAH991_08565</name>
</gene>
<dbReference type="PANTHER" id="PTHR43355">
    <property type="entry name" value="FLAVIN REDUCTASE (NADPH)"/>
    <property type="match status" value="1"/>
</dbReference>
<dbReference type="Gene3D" id="3.40.50.720">
    <property type="entry name" value="NAD(P)-binding Rossmann-like Domain"/>
    <property type="match status" value="1"/>
</dbReference>
<sequence length="230" mass="23599">MRITVFGATGNVGRRVVAEAVSRGHEVTAVARTAVRLAGLSGGTDGGMDSGMDSGMGDGVQSRVRVRAGDATDVDDVVASITGQDLVITATCPAPGSEGELVTVATTLLAACAKTGVRLLLVGGAGSLTVEGGGLLMDRPGYPSFLLPIASACVAQLAACRADTTADWAYLSPADVLVPGVRTGRYRVGADELVVDADGESRISMEDLAVALLDEAERPRHHRTRFTVAY</sequence>
<dbReference type="SUPFAM" id="SSF51735">
    <property type="entry name" value="NAD(P)-binding Rossmann-fold domains"/>
    <property type="match status" value="1"/>
</dbReference>
<dbReference type="Pfam" id="PF13460">
    <property type="entry name" value="NAD_binding_10"/>
    <property type="match status" value="2"/>
</dbReference>
<name>A0ABV0AIJ7_9ACTN</name>
<dbReference type="EMBL" id="JBDJAW010000005">
    <property type="protein sequence ID" value="MEN3535149.1"/>
    <property type="molecule type" value="Genomic_DNA"/>
</dbReference>
<feature type="domain" description="NAD(P)-binding" evidence="1">
    <location>
        <begin position="61"/>
        <end position="215"/>
    </location>
</feature>
<evidence type="ECO:0000313" key="2">
    <source>
        <dbReference type="EMBL" id="MEN3535149.1"/>
    </source>
</evidence>
<feature type="domain" description="NAD(P)-binding" evidence="1">
    <location>
        <begin position="7"/>
        <end position="40"/>
    </location>
</feature>
<accession>A0ABV0AIJ7</accession>
<keyword evidence="3" id="KW-1185">Reference proteome</keyword>
<dbReference type="PANTHER" id="PTHR43355:SF2">
    <property type="entry name" value="FLAVIN REDUCTASE (NADPH)"/>
    <property type="match status" value="1"/>
</dbReference>
<comment type="caution">
    <text evidence="2">The sequence shown here is derived from an EMBL/GenBank/DDBJ whole genome shotgun (WGS) entry which is preliminary data.</text>
</comment>
<dbReference type="RefSeq" id="WP_346225211.1">
    <property type="nucleotide sequence ID" value="NZ_JBDJAW010000005.1"/>
</dbReference>
<dbReference type="InterPro" id="IPR036291">
    <property type="entry name" value="NAD(P)-bd_dom_sf"/>
</dbReference>